<dbReference type="Gene3D" id="3.30.420.40">
    <property type="match status" value="2"/>
</dbReference>
<dbReference type="KEGG" id="tti:THITH_09600"/>
<dbReference type="Pfam" id="PF00370">
    <property type="entry name" value="FGGY_N"/>
    <property type="match status" value="1"/>
</dbReference>
<evidence type="ECO:0000256" key="3">
    <source>
        <dbReference type="ARBA" id="ARBA00022777"/>
    </source>
</evidence>
<dbReference type="AlphaFoldDB" id="W0DMI3"/>
<dbReference type="PANTHER" id="PTHR10196:SF80">
    <property type="entry name" value="D-RIBULOSE KINASE"/>
    <property type="match status" value="1"/>
</dbReference>
<keyword evidence="3 6" id="KW-0418">Kinase</keyword>
<dbReference type="InterPro" id="IPR000577">
    <property type="entry name" value="Carb_kinase_FGGY"/>
</dbReference>
<dbReference type="Pfam" id="PF02782">
    <property type="entry name" value="FGGY_C"/>
    <property type="match status" value="1"/>
</dbReference>
<dbReference type="GO" id="GO:0005997">
    <property type="term" value="P:xylulose metabolic process"/>
    <property type="evidence" value="ECO:0007669"/>
    <property type="project" value="TreeGrafter"/>
</dbReference>
<keyword evidence="2" id="KW-0808">Transferase</keyword>
<dbReference type="PANTHER" id="PTHR10196">
    <property type="entry name" value="SUGAR KINASE"/>
    <property type="match status" value="1"/>
</dbReference>
<dbReference type="CDD" id="cd07783">
    <property type="entry name" value="ASKHA_NBD_FGGY_SePSK_AtXK1-like"/>
    <property type="match status" value="1"/>
</dbReference>
<evidence type="ECO:0000256" key="1">
    <source>
        <dbReference type="ARBA" id="ARBA00009156"/>
    </source>
</evidence>
<evidence type="ECO:0000256" key="2">
    <source>
        <dbReference type="ARBA" id="ARBA00022679"/>
    </source>
</evidence>
<sequence>MNAVPGHFVGLDLGTSGVRAVALDAAGRPVTSLRRNWSDAERSGRDPGAWWDAVRGLLGQLGARLPAGPVAIAVDGTSGTLLAVDRDGQPLGPALLYHDARARAQAARLAALAPRESAAHGAASSAAKLLWLRDQGLPREAARVLHQAEWISGGLLGRYDRGDANNALKLGYDAAEDRWPDWWLAELGPVAGLLPRIVPAGTVVGRIDRAVARSTGLHPLSRIVAGTTDSIAGFLATGVDDLHTGITSLGSTLVLKQWSAQPVFDPDTGVYSHRVLGRWLAGGASNTGGAALAVHFTPAQIAELSLAIDPHQDSGLRYYPLPRPGERFPANDPGRIPELSPRPADDARFLHGLLEGIARIEAAGYAHLTRLGTAPVARIVTVGGGAANPQWTALRACVTGVPVRSAAQEEAAHGAALLARRAFLEG</sequence>
<dbReference type="GO" id="GO:0005829">
    <property type="term" value="C:cytosol"/>
    <property type="evidence" value="ECO:0007669"/>
    <property type="project" value="TreeGrafter"/>
</dbReference>
<evidence type="ECO:0000259" key="5">
    <source>
        <dbReference type="Pfam" id="PF02782"/>
    </source>
</evidence>
<dbReference type="InterPro" id="IPR018484">
    <property type="entry name" value="FGGY_N"/>
</dbReference>
<dbReference type="InterPro" id="IPR018485">
    <property type="entry name" value="FGGY_C"/>
</dbReference>
<evidence type="ECO:0000259" key="4">
    <source>
        <dbReference type="Pfam" id="PF00370"/>
    </source>
</evidence>
<dbReference type="EMBL" id="CP007029">
    <property type="protein sequence ID" value="AHE98477.1"/>
    <property type="molecule type" value="Genomic_DNA"/>
</dbReference>
<evidence type="ECO:0000313" key="7">
    <source>
        <dbReference type="Proteomes" id="UP000005289"/>
    </source>
</evidence>
<dbReference type="SUPFAM" id="SSF53067">
    <property type="entry name" value="Actin-like ATPase domain"/>
    <property type="match status" value="2"/>
</dbReference>
<dbReference type="RefSeq" id="WP_006747330.1">
    <property type="nucleotide sequence ID" value="NZ_CP007029.1"/>
</dbReference>
<dbReference type="STRING" id="713585.THITH_09600"/>
<protein>
    <submittedName>
        <fullName evidence="6">Carbohydrate kinase</fullName>
    </submittedName>
</protein>
<feature type="domain" description="Carbohydrate kinase FGGY C-terminal" evidence="5">
    <location>
        <begin position="277"/>
        <end position="422"/>
    </location>
</feature>
<feature type="domain" description="Carbohydrate kinase FGGY N-terminal" evidence="4">
    <location>
        <begin position="9"/>
        <end position="234"/>
    </location>
</feature>
<dbReference type="GO" id="GO:0004856">
    <property type="term" value="F:D-xylulokinase activity"/>
    <property type="evidence" value="ECO:0007669"/>
    <property type="project" value="TreeGrafter"/>
</dbReference>
<gene>
    <name evidence="6" type="ORF">THITH_09600</name>
</gene>
<accession>W0DMI3</accession>
<dbReference type="GO" id="GO:0019150">
    <property type="term" value="F:D-ribulokinase activity"/>
    <property type="evidence" value="ECO:0007669"/>
    <property type="project" value="TreeGrafter"/>
</dbReference>
<dbReference type="Proteomes" id="UP000005289">
    <property type="component" value="Chromosome"/>
</dbReference>
<reference evidence="6 7" key="1">
    <citation type="submission" date="2013-12" db="EMBL/GenBank/DDBJ databases">
        <authorList>
            <consortium name="DOE Joint Genome Institute"/>
            <person name="Muyzer G."/>
            <person name="Huntemann M."/>
            <person name="Han J."/>
            <person name="Chen A."/>
            <person name="Kyrpides N."/>
            <person name="Mavromatis K."/>
            <person name="Markowitz V."/>
            <person name="Palaniappan K."/>
            <person name="Ivanova N."/>
            <person name="Schaumberg A."/>
            <person name="Pati A."/>
            <person name="Liolios K."/>
            <person name="Nordberg H.P."/>
            <person name="Cantor M.N."/>
            <person name="Hua S.X."/>
            <person name="Woyke T."/>
        </authorList>
    </citation>
    <scope>NUCLEOTIDE SEQUENCE [LARGE SCALE GENOMIC DNA]</scope>
    <source>
        <strain evidence="6 7">ARh 1</strain>
    </source>
</reference>
<dbReference type="InterPro" id="IPR043129">
    <property type="entry name" value="ATPase_NBD"/>
</dbReference>
<evidence type="ECO:0000313" key="6">
    <source>
        <dbReference type="EMBL" id="AHE98477.1"/>
    </source>
</evidence>
<comment type="similarity">
    <text evidence="1">Belongs to the FGGY kinase family.</text>
</comment>
<dbReference type="PIRSF" id="PIRSF000538">
    <property type="entry name" value="GlpK"/>
    <property type="match status" value="1"/>
</dbReference>
<organism evidence="6 7">
    <name type="scientific">Thioalkalivibrio paradoxus ARh 1</name>
    <dbReference type="NCBI Taxonomy" id="713585"/>
    <lineage>
        <taxon>Bacteria</taxon>
        <taxon>Pseudomonadati</taxon>
        <taxon>Pseudomonadota</taxon>
        <taxon>Gammaproteobacteria</taxon>
        <taxon>Chromatiales</taxon>
        <taxon>Ectothiorhodospiraceae</taxon>
        <taxon>Thioalkalivibrio</taxon>
    </lineage>
</organism>
<dbReference type="HOGENOM" id="CLU_009281_0_0_6"/>
<proteinExistence type="inferred from homology"/>
<keyword evidence="7" id="KW-1185">Reference proteome</keyword>
<name>W0DMI3_9GAMM</name>
<dbReference type="OrthoDB" id="9805576at2"/>